<reference evidence="5" key="1">
    <citation type="submission" date="2016-10" db="EMBL/GenBank/DDBJ databases">
        <authorList>
            <person name="Varghese N."/>
            <person name="Submissions S."/>
        </authorList>
    </citation>
    <scope>NUCLEOTIDE SEQUENCE [LARGE SCALE GENOMIC DNA]</scope>
    <source>
        <strain evidence="5">DSM 21580</strain>
    </source>
</reference>
<accession>A0A1H5WNV0</accession>
<evidence type="ECO:0000313" key="5">
    <source>
        <dbReference type="Proteomes" id="UP000236738"/>
    </source>
</evidence>
<evidence type="ECO:0000259" key="3">
    <source>
        <dbReference type="Pfam" id="PF18962"/>
    </source>
</evidence>
<dbReference type="AlphaFoldDB" id="A0A1H5WNV0"/>
<dbReference type="NCBIfam" id="TIGR04183">
    <property type="entry name" value="Por_Secre_tail"/>
    <property type="match status" value="1"/>
</dbReference>
<sequence length="351" mass="37252">MRIIAIINYKFFFMKKHYFLGLILLGSFCSAQYSAFAGTGNVNGSEGWASHSGTANQIQKLATASDVGNSLSYADLEASTGNRTFISDANSEDINLAFSAAATTTAYASFLLKVTDVSNMQPNTYGFAPSYFAHFAPTSGTSVSTFVSRLSIRQGSVANTFNLGIVNTTGGTIPLSEIFPASPQDYAVGTTYLVVLKYDMTGTSGKTSLFVNPVINGTEPAAIISSSAGTSTKLASVLSFCLREASKIGSMEIDEVRVGSTWASVTPAYLAVSDLSATKKSLISNTLVKDNFKMLTSGSADLQIYSATGALVRTLQTKSNEVININNLPKGMYILKIVTDGKLSTEKIIKE</sequence>
<feature type="chain" id="PRO_5009288515" evidence="2">
    <location>
        <begin position="38"/>
        <end position="351"/>
    </location>
</feature>
<dbReference type="Proteomes" id="UP000236738">
    <property type="component" value="Unassembled WGS sequence"/>
</dbReference>
<keyword evidence="5" id="KW-1185">Reference proteome</keyword>
<evidence type="ECO:0000256" key="2">
    <source>
        <dbReference type="SAM" id="SignalP"/>
    </source>
</evidence>
<dbReference type="EMBL" id="FNUS01000002">
    <property type="protein sequence ID" value="SEG01031.1"/>
    <property type="molecule type" value="Genomic_DNA"/>
</dbReference>
<protein>
    <submittedName>
        <fullName evidence="4">Por secretion system C-terminal sorting domain-containing protein</fullName>
    </submittedName>
</protein>
<evidence type="ECO:0000256" key="1">
    <source>
        <dbReference type="ARBA" id="ARBA00022729"/>
    </source>
</evidence>
<keyword evidence="1 2" id="KW-0732">Signal</keyword>
<gene>
    <name evidence="4" type="ORF">SAMN05421847_1278</name>
</gene>
<evidence type="ECO:0000313" key="4">
    <source>
        <dbReference type="EMBL" id="SEG01031.1"/>
    </source>
</evidence>
<proteinExistence type="predicted"/>
<organism evidence="4 5">
    <name type="scientific">Halpernia humi</name>
    <dbReference type="NCBI Taxonomy" id="493375"/>
    <lineage>
        <taxon>Bacteria</taxon>
        <taxon>Pseudomonadati</taxon>
        <taxon>Bacteroidota</taxon>
        <taxon>Flavobacteriia</taxon>
        <taxon>Flavobacteriales</taxon>
        <taxon>Weeksellaceae</taxon>
        <taxon>Chryseobacterium group</taxon>
        <taxon>Halpernia</taxon>
    </lineage>
</organism>
<feature type="domain" description="Secretion system C-terminal sorting" evidence="3">
    <location>
        <begin position="296"/>
        <end position="349"/>
    </location>
</feature>
<dbReference type="Pfam" id="PF18962">
    <property type="entry name" value="Por_Secre_tail"/>
    <property type="match status" value="1"/>
</dbReference>
<name>A0A1H5WNV0_9FLAO</name>
<feature type="signal peptide" evidence="2">
    <location>
        <begin position="1"/>
        <end position="37"/>
    </location>
</feature>
<dbReference type="InterPro" id="IPR026444">
    <property type="entry name" value="Secre_tail"/>
</dbReference>